<proteinExistence type="predicted"/>
<organism evidence="1">
    <name type="scientific">hydrothermal vent metagenome</name>
    <dbReference type="NCBI Taxonomy" id="652676"/>
    <lineage>
        <taxon>unclassified sequences</taxon>
        <taxon>metagenomes</taxon>
        <taxon>ecological metagenomes</taxon>
    </lineage>
</organism>
<dbReference type="EMBL" id="UOFX01000039">
    <property type="protein sequence ID" value="VAX08535.1"/>
    <property type="molecule type" value="Genomic_DNA"/>
</dbReference>
<evidence type="ECO:0008006" key="2">
    <source>
        <dbReference type="Google" id="ProtNLM"/>
    </source>
</evidence>
<gene>
    <name evidence="1" type="ORF">MNBD_GAMMA26-666</name>
</gene>
<dbReference type="Pfam" id="PF09601">
    <property type="entry name" value="DUF2459"/>
    <property type="match status" value="1"/>
</dbReference>
<protein>
    <recommendedName>
        <fullName evidence="2">Outer membrane lipoprotein</fullName>
    </recommendedName>
</protein>
<evidence type="ECO:0000313" key="1">
    <source>
        <dbReference type="EMBL" id="VAX08535.1"/>
    </source>
</evidence>
<name>A0A3B1BQC8_9ZZZZ</name>
<reference evidence="1" key="1">
    <citation type="submission" date="2018-06" db="EMBL/GenBank/DDBJ databases">
        <authorList>
            <person name="Zhirakovskaya E."/>
        </authorList>
    </citation>
    <scope>NUCLEOTIDE SEQUENCE</scope>
</reference>
<accession>A0A3B1BQC8</accession>
<sequence length="258" mass="28950">MSEYARILCLFVIAQYPEIIVRMTHTTGRYLCAVRAMLRMRARWFLVWFVCMVCSACAGSGEKTVCLPGPDEPAITVYLVSHGWHAGIVVERADISNAVWPEQVDFSMGKFLEIGWGDRDYYQTPEPHWGITLKAALLPTESVLHIVAFDAPILTYFPRSEIIEIQLSEPGFERLSRYISASYAKDASGKSIPLGVGLYGTSQMYLSTETYHLFNTCNVWTARAIKEAGCPITPAFTVTVDSLMSQARRFGRLIQSIQ</sequence>
<dbReference type="AlphaFoldDB" id="A0A3B1BQC8"/>
<dbReference type="InterPro" id="IPR011727">
    <property type="entry name" value="CHP02117"/>
</dbReference>